<comment type="caution">
    <text evidence="2">The sequence shown here is derived from an EMBL/GenBank/DDBJ whole genome shotgun (WGS) entry which is preliminary data.</text>
</comment>
<evidence type="ECO:0000313" key="3">
    <source>
        <dbReference type="Proteomes" id="UP000324222"/>
    </source>
</evidence>
<dbReference type="AlphaFoldDB" id="A0A5B7I1K6"/>
<evidence type="ECO:0000256" key="1">
    <source>
        <dbReference type="SAM" id="Phobius"/>
    </source>
</evidence>
<keyword evidence="3" id="KW-1185">Reference proteome</keyword>
<protein>
    <submittedName>
        <fullName evidence="2">Uncharacterized protein</fullName>
    </submittedName>
</protein>
<reference evidence="2 3" key="1">
    <citation type="submission" date="2019-05" db="EMBL/GenBank/DDBJ databases">
        <title>Another draft genome of Portunus trituberculatus and its Hox gene families provides insights of decapod evolution.</title>
        <authorList>
            <person name="Jeong J.-H."/>
            <person name="Song I."/>
            <person name="Kim S."/>
            <person name="Choi T."/>
            <person name="Kim D."/>
            <person name="Ryu S."/>
            <person name="Kim W."/>
        </authorList>
    </citation>
    <scope>NUCLEOTIDE SEQUENCE [LARGE SCALE GENOMIC DNA]</scope>
    <source>
        <tissue evidence="2">Muscle</tissue>
    </source>
</reference>
<organism evidence="2 3">
    <name type="scientific">Portunus trituberculatus</name>
    <name type="common">Swimming crab</name>
    <name type="synonym">Neptunus trituberculatus</name>
    <dbReference type="NCBI Taxonomy" id="210409"/>
    <lineage>
        <taxon>Eukaryota</taxon>
        <taxon>Metazoa</taxon>
        <taxon>Ecdysozoa</taxon>
        <taxon>Arthropoda</taxon>
        <taxon>Crustacea</taxon>
        <taxon>Multicrustacea</taxon>
        <taxon>Malacostraca</taxon>
        <taxon>Eumalacostraca</taxon>
        <taxon>Eucarida</taxon>
        <taxon>Decapoda</taxon>
        <taxon>Pleocyemata</taxon>
        <taxon>Brachyura</taxon>
        <taxon>Eubrachyura</taxon>
        <taxon>Portunoidea</taxon>
        <taxon>Portunidae</taxon>
        <taxon>Portuninae</taxon>
        <taxon>Portunus</taxon>
    </lineage>
</organism>
<name>A0A5B7I1K6_PORTR</name>
<keyword evidence="1" id="KW-0472">Membrane</keyword>
<keyword evidence="1" id="KW-0812">Transmembrane</keyword>
<dbReference type="Proteomes" id="UP000324222">
    <property type="component" value="Unassembled WGS sequence"/>
</dbReference>
<evidence type="ECO:0000313" key="2">
    <source>
        <dbReference type="EMBL" id="MPC75779.1"/>
    </source>
</evidence>
<sequence>MSPGRTVLSISTQKILTSPLTFSSLISATFTVLNLIFNL</sequence>
<gene>
    <name evidence="2" type="ORF">E2C01_070174</name>
</gene>
<dbReference type="EMBL" id="VSRR010041835">
    <property type="protein sequence ID" value="MPC75779.1"/>
    <property type="molecule type" value="Genomic_DNA"/>
</dbReference>
<feature type="transmembrane region" description="Helical" evidence="1">
    <location>
        <begin position="20"/>
        <end position="37"/>
    </location>
</feature>
<proteinExistence type="predicted"/>
<keyword evidence="1" id="KW-1133">Transmembrane helix</keyword>
<accession>A0A5B7I1K6</accession>